<keyword evidence="2" id="KW-1185">Reference proteome</keyword>
<dbReference type="AlphaFoldDB" id="A0A8J7KUF4"/>
<dbReference type="EMBL" id="JADOUF010000001">
    <property type="protein sequence ID" value="MBG6133982.1"/>
    <property type="molecule type" value="Genomic_DNA"/>
</dbReference>
<reference evidence="1" key="1">
    <citation type="submission" date="2020-11" db="EMBL/GenBank/DDBJ databases">
        <title>Sequencing the genomes of 1000 actinobacteria strains.</title>
        <authorList>
            <person name="Klenk H.-P."/>
        </authorList>
    </citation>
    <scope>NUCLEOTIDE SEQUENCE</scope>
    <source>
        <strain evidence="1">DSM 45356</strain>
    </source>
</reference>
<evidence type="ECO:0000313" key="1">
    <source>
        <dbReference type="EMBL" id="MBG6133982.1"/>
    </source>
</evidence>
<comment type="caution">
    <text evidence="1">The sequence shown here is derived from an EMBL/GenBank/DDBJ whole genome shotgun (WGS) entry which is preliminary data.</text>
</comment>
<dbReference type="Proteomes" id="UP000622552">
    <property type="component" value="Unassembled WGS sequence"/>
</dbReference>
<sequence>MTGEDVVIGWSATADLVVPPGPGVGVAMAGYGAPGGPGIGRIGRVRVGWLPGEAMDTAVRLARPGAARGTVLAVVVAPREVSVHPDWIAAALALGVAFQTADPQPRALVMSASAPLPPDRWVRVPHLVTISTGNRPRDRVVWELLPARVANERMAADLLPAAPVRDQLERYLHALLELRARLRTGQITNDVEHELAVLMRGEALTMPAVYRHVNEILALLTTTEVHEATPER</sequence>
<evidence type="ECO:0000313" key="2">
    <source>
        <dbReference type="Proteomes" id="UP000622552"/>
    </source>
</evidence>
<protein>
    <submittedName>
        <fullName evidence="1">Uncharacterized protein</fullName>
    </submittedName>
</protein>
<proteinExistence type="predicted"/>
<organism evidence="1 2">
    <name type="scientific">Longispora fulva</name>
    <dbReference type="NCBI Taxonomy" id="619741"/>
    <lineage>
        <taxon>Bacteria</taxon>
        <taxon>Bacillati</taxon>
        <taxon>Actinomycetota</taxon>
        <taxon>Actinomycetes</taxon>
        <taxon>Micromonosporales</taxon>
        <taxon>Micromonosporaceae</taxon>
        <taxon>Longispora</taxon>
    </lineage>
</organism>
<gene>
    <name evidence="1" type="ORF">IW245_000176</name>
</gene>
<name>A0A8J7KUF4_9ACTN</name>
<dbReference type="RefSeq" id="WP_197001274.1">
    <property type="nucleotide sequence ID" value="NZ_BONS01000045.1"/>
</dbReference>
<accession>A0A8J7KUF4</accession>